<name>H0EGW9_GLAL7</name>
<dbReference type="InterPro" id="IPR027417">
    <property type="entry name" value="P-loop_NTPase"/>
</dbReference>
<keyword evidence="4" id="KW-1185">Reference proteome</keyword>
<protein>
    <submittedName>
        <fullName evidence="3">Putative UPF0405 protein C3H7.10</fullName>
    </submittedName>
</protein>
<gene>
    <name evidence="3" type="ORF">M7I_1827</name>
</gene>
<dbReference type="GO" id="GO:0033588">
    <property type="term" value="C:elongator holoenzyme complex"/>
    <property type="evidence" value="ECO:0007669"/>
    <property type="project" value="InterPro"/>
</dbReference>
<dbReference type="Gene3D" id="3.40.50.300">
    <property type="entry name" value="P-loop containing nucleotide triphosphate hydrolases"/>
    <property type="match status" value="2"/>
</dbReference>
<dbReference type="InParanoid" id="H0EGW9"/>
<dbReference type="PANTHER" id="PTHR16184:SF6">
    <property type="entry name" value="ELONGATOR COMPLEX PROTEIN 6"/>
    <property type="match status" value="1"/>
</dbReference>
<evidence type="ECO:0000256" key="2">
    <source>
        <dbReference type="ARBA" id="ARBA00008837"/>
    </source>
</evidence>
<reference evidence="3 4" key="1">
    <citation type="journal article" date="2012" name="Eukaryot. Cell">
        <title>Genome sequence of the fungus Glarea lozoyensis: the first genome sequence of a species from the Helotiaceae family.</title>
        <authorList>
            <person name="Youssar L."/>
            <person name="Gruening B.A."/>
            <person name="Erxleben A."/>
            <person name="Guenther S."/>
            <person name="Huettel W."/>
        </authorList>
    </citation>
    <scope>NUCLEOTIDE SEQUENCE [LARGE SCALE GENOMIC DNA]</scope>
    <source>
        <strain evidence="4">ATCC 74030 / MF5533</strain>
    </source>
</reference>
<dbReference type="UniPathway" id="UPA00988"/>
<organism evidence="3 4">
    <name type="scientific">Glarea lozoyensis (strain ATCC 74030 / MF5533)</name>
    <dbReference type="NCBI Taxonomy" id="1104152"/>
    <lineage>
        <taxon>Eukaryota</taxon>
        <taxon>Fungi</taxon>
        <taxon>Dikarya</taxon>
        <taxon>Ascomycota</taxon>
        <taxon>Pezizomycotina</taxon>
        <taxon>Leotiomycetes</taxon>
        <taxon>Helotiales</taxon>
        <taxon>Helotiaceae</taxon>
        <taxon>Glarea</taxon>
    </lineage>
</organism>
<dbReference type="Proteomes" id="UP000005446">
    <property type="component" value="Unassembled WGS sequence"/>
</dbReference>
<sequence>MSKIPPLLSSALALPPESSLILLTNILGASTNWLVLRYLYSALLTNEETNVVLSSSGKKTLLVIDQLDLLLAMSGDESRPVQLGDMLLDLREEAHSVVVTMAADSPLVTEQETPLEINHAALLLHTAHQADLTISLRLLDSGTARDVSGVIRITRGDVGFSKQDAAGKIEERELLYFVGGDGSVKVFERGQ</sequence>
<evidence type="ECO:0000313" key="3">
    <source>
        <dbReference type="EMBL" id="EHL02233.1"/>
    </source>
</evidence>
<dbReference type="GO" id="GO:0002098">
    <property type="term" value="P:tRNA wobble uridine modification"/>
    <property type="evidence" value="ECO:0007669"/>
    <property type="project" value="InterPro"/>
</dbReference>
<dbReference type="HOGENOM" id="CLU_059771_1_0_1"/>
<evidence type="ECO:0000256" key="1">
    <source>
        <dbReference type="ARBA" id="ARBA00005043"/>
    </source>
</evidence>
<proteinExistence type="inferred from homology"/>
<evidence type="ECO:0000313" key="4">
    <source>
        <dbReference type="Proteomes" id="UP000005446"/>
    </source>
</evidence>
<dbReference type="EMBL" id="AGUE01000032">
    <property type="protein sequence ID" value="EHL02233.1"/>
    <property type="molecule type" value="Genomic_DNA"/>
</dbReference>
<comment type="pathway">
    <text evidence="1">tRNA modification; 5-methoxycarbonylmethyl-2-thiouridine-tRNA biosynthesis.</text>
</comment>
<dbReference type="AlphaFoldDB" id="H0EGW9"/>
<dbReference type="InterPro" id="IPR018627">
    <property type="entry name" value="ELP6"/>
</dbReference>
<dbReference type="PANTHER" id="PTHR16184">
    <property type="entry name" value="ELONGATOR COMPLEX PROTEIN 6"/>
    <property type="match status" value="1"/>
</dbReference>
<accession>H0EGW9</accession>
<dbReference type="OrthoDB" id="9995306at2759"/>
<comment type="caution">
    <text evidence="3">The sequence shown here is derived from an EMBL/GenBank/DDBJ whole genome shotgun (WGS) entry which is preliminary data.</text>
</comment>
<comment type="similarity">
    <text evidence="2">Belongs to the ELP6 family.</text>
</comment>